<feature type="transmembrane region" description="Helical" evidence="10">
    <location>
        <begin position="6"/>
        <end position="29"/>
    </location>
</feature>
<dbReference type="AlphaFoldDB" id="A0A2A4B429"/>
<comment type="catalytic activity">
    <reaction evidence="9">
        <text>Typically cleaves a -Gly-|-Phe- bond to release an N-terminal, basic peptide of 5-8 residues from type IV prepilin, and then N-methylates the new N-terminal amino group, the methyl donor being S-adenosyl-L-methionine.</text>
        <dbReference type="EC" id="3.4.23.43"/>
    </reaction>
</comment>
<dbReference type="OrthoDB" id="9789291at2"/>
<dbReference type="Pfam" id="PF01478">
    <property type="entry name" value="Peptidase_A24"/>
    <property type="match status" value="1"/>
</dbReference>
<evidence type="ECO:0000256" key="10">
    <source>
        <dbReference type="SAM" id="Phobius"/>
    </source>
</evidence>
<dbReference type="GO" id="GO:0004190">
    <property type="term" value="F:aspartic-type endopeptidase activity"/>
    <property type="evidence" value="ECO:0007669"/>
    <property type="project" value="UniProtKB-EC"/>
</dbReference>
<comment type="caution">
    <text evidence="13">The sequence shown here is derived from an EMBL/GenBank/DDBJ whole genome shotgun (WGS) entry which is preliminary data.</text>
</comment>
<evidence type="ECO:0000259" key="12">
    <source>
        <dbReference type="Pfam" id="PF06750"/>
    </source>
</evidence>
<dbReference type="Pfam" id="PF06750">
    <property type="entry name" value="A24_N_bact"/>
    <property type="match status" value="1"/>
</dbReference>
<comment type="subcellular location">
    <subcellularLocation>
        <location evidence="1">Cell inner membrane</location>
        <topology evidence="1">Multi-pass membrane protein</topology>
    </subcellularLocation>
    <subcellularLocation>
        <location evidence="9">Cell membrane</location>
        <topology evidence="9">Multi-pass membrane protein</topology>
    </subcellularLocation>
</comment>
<dbReference type="InterPro" id="IPR000045">
    <property type="entry name" value="Prepilin_IV_endopep_pep"/>
</dbReference>
<organism evidence="13 14">
    <name type="scientific">Sphingomonas spermidinifaciens</name>
    <dbReference type="NCBI Taxonomy" id="1141889"/>
    <lineage>
        <taxon>Bacteria</taxon>
        <taxon>Pseudomonadati</taxon>
        <taxon>Pseudomonadota</taxon>
        <taxon>Alphaproteobacteria</taxon>
        <taxon>Sphingomonadales</taxon>
        <taxon>Sphingomonadaceae</taxon>
        <taxon>Sphingomonas</taxon>
    </lineage>
</organism>
<keyword evidence="6 10" id="KW-1133">Transmembrane helix</keyword>
<name>A0A2A4B429_9SPHN</name>
<evidence type="ECO:0000256" key="9">
    <source>
        <dbReference type="RuleBase" id="RU003794"/>
    </source>
</evidence>
<dbReference type="EMBL" id="NWMW01000002">
    <property type="protein sequence ID" value="PCD02712.1"/>
    <property type="molecule type" value="Genomic_DNA"/>
</dbReference>
<feature type="transmembrane region" description="Helical" evidence="10">
    <location>
        <begin position="78"/>
        <end position="95"/>
    </location>
</feature>
<protein>
    <recommendedName>
        <fullName evidence="9">Prepilin leader peptidase/N-methyltransferase</fullName>
        <ecNumber evidence="9">2.1.1.-</ecNumber>
        <ecNumber evidence="9">3.4.23.43</ecNumber>
    </recommendedName>
</protein>
<dbReference type="GO" id="GO:0008168">
    <property type="term" value="F:methyltransferase activity"/>
    <property type="evidence" value="ECO:0007669"/>
    <property type="project" value="UniProtKB-KW"/>
</dbReference>
<feature type="transmembrane region" description="Helical" evidence="10">
    <location>
        <begin position="222"/>
        <end position="242"/>
    </location>
</feature>
<keyword evidence="9" id="KW-0378">Hydrolase</keyword>
<comment type="similarity">
    <text evidence="2 8">Belongs to the peptidase A24 family.</text>
</comment>
<keyword evidence="9" id="KW-0511">Multifunctional enzyme</keyword>
<keyword evidence="14" id="KW-1185">Reference proteome</keyword>
<comment type="function">
    <text evidence="9">Plays an essential role in type IV pili and type II pseudopili formation by proteolytically removing the leader sequence from substrate proteins and subsequently monomethylating the alpha-amino group of the newly exposed N-terminal phenylalanine.</text>
</comment>
<feature type="transmembrane region" description="Helical" evidence="10">
    <location>
        <begin position="191"/>
        <end position="216"/>
    </location>
</feature>
<dbReference type="RefSeq" id="WP_096344088.1">
    <property type="nucleotide sequence ID" value="NZ_NWMW01000002.1"/>
</dbReference>
<keyword evidence="4" id="KW-0997">Cell inner membrane</keyword>
<evidence type="ECO:0000256" key="7">
    <source>
        <dbReference type="ARBA" id="ARBA00023136"/>
    </source>
</evidence>
<dbReference type="GO" id="GO:0006465">
    <property type="term" value="P:signal peptide processing"/>
    <property type="evidence" value="ECO:0007669"/>
    <property type="project" value="TreeGrafter"/>
</dbReference>
<proteinExistence type="inferred from homology"/>
<evidence type="ECO:0000313" key="13">
    <source>
        <dbReference type="EMBL" id="PCD02712.1"/>
    </source>
</evidence>
<keyword evidence="9" id="KW-0489">Methyltransferase</keyword>
<dbReference type="Proteomes" id="UP000218366">
    <property type="component" value="Unassembled WGS sequence"/>
</dbReference>
<dbReference type="GO" id="GO:0005886">
    <property type="term" value="C:plasma membrane"/>
    <property type="evidence" value="ECO:0007669"/>
    <property type="project" value="UniProtKB-SubCell"/>
</dbReference>
<feature type="domain" description="Prepilin peptidase A24 N-terminal" evidence="12">
    <location>
        <begin position="13"/>
        <end position="90"/>
    </location>
</feature>
<evidence type="ECO:0000313" key="14">
    <source>
        <dbReference type="Proteomes" id="UP000218366"/>
    </source>
</evidence>
<keyword evidence="3" id="KW-1003">Cell membrane</keyword>
<evidence type="ECO:0000256" key="4">
    <source>
        <dbReference type="ARBA" id="ARBA00022519"/>
    </source>
</evidence>
<dbReference type="PRINTS" id="PR00864">
    <property type="entry name" value="PREPILNPTASE"/>
</dbReference>
<evidence type="ECO:0000256" key="1">
    <source>
        <dbReference type="ARBA" id="ARBA00004429"/>
    </source>
</evidence>
<evidence type="ECO:0000256" key="3">
    <source>
        <dbReference type="ARBA" id="ARBA00022475"/>
    </source>
</evidence>
<dbReference type="InterPro" id="IPR050882">
    <property type="entry name" value="Prepilin_peptidase/N-MTase"/>
</dbReference>
<keyword evidence="9" id="KW-0808">Transferase</keyword>
<keyword evidence="7 10" id="KW-0472">Membrane</keyword>
<dbReference type="GO" id="GO:0032259">
    <property type="term" value="P:methylation"/>
    <property type="evidence" value="ECO:0007669"/>
    <property type="project" value="UniProtKB-KW"/>
</dbReference>
<evidence type="ECO:0000256" key="2">
    <source>
        <dbReference type="ARBA" id="ARBA00005801"/>
    </source>
</evidence>
<reference evidence="13 14" key="1">
    <citation type="submission" date="2017-09" db="EMBL/GenBank/DDBJ databases">
        <title>Sphingomonas spermidinifaciens 9NM-10, whole genome shotgun sequence.</title>
        <authorList>
            <person name="Feng G."/>
            <person name="Zhu H."/>
        </authorList>
    </citation>
    <scope>NUCLEOTIDE SEQUENCE [LARGE SCALE GENOMIC DNA]</scope>
    <source>
        <strain evidence="13 14">9NM-10</strain>
    </source>
</reference>
<dbReference type="InterPro" id="IPR014032">
    <property type="entry name" value="Peptidase_A24A_bac"/>
</dbReference>
<accession>A0A2A4B429</accession>
<dbReference type="EC" id="3.4.23.43" evidence="9"/>
<keyword evidence="5 9" id="KW-0812">Transmembrane</keyword>
<sequence length="243" mass="24867">MVPPLLWPVLLGVLGAVFGSFIAVIAIRWPAGERARGRSRCDACGETLGAGELVPVLSFVVQRGRCRRCGARIGRSHFIIELLGLTIGVVAGLVAPGVEGVAGAVFGWLLLALGAIDLAAFWLPNRLVAALALTGLASALTAPPPIADRLIGGAAGFGVLWLVAAAYRRLRGRMGLGGGDPKLFGSIGLWLGWRALPGVLLAACIIGLVCAVVLRMRGDAKLPLGTLLAAAAFAAWLAGATLG</sequence>
<evidence type="ECO:0000259" key="11">
    <source>
        <dbReference type="Pfam" id="PF01478"/>
    </source>
</evidence>
<dbReference type="PANTHER" id="PTHR30487">
    <property type="entry name" value="TYPE 4 PREPILIN-LIKE PROTEINS LEADER PEPTIDE-PROCESSING ENZYME"/>
    <property type="match status" value="1"/>
</dbReference>
<feature type="transmembrane region" description="Helical" evidence="10">
    <location>
        <begin position="150"/>
        <end position="170"/>
    </location>
</feature>
<keyword evidence="9" id="KW-0645">Protease</keyword>
<evidence type="ECO:0000256" key="6">
    <source>
        <dbReference type="ARBA" id="ARBA00022989"/>
    </source>
</evidence>
<feature type="domain" description="Prepilin type IV endopeptidase peptidase" evidence="11">
    <location>
        <begin position="105"/>
        <end position="212"/>
    </location>
</feature>
<evidence type="ECO:0000256" key="5">
    <source>
        <dbReference type="ARBA" id="ARBA00022692"/>
    </source>
</evidence>
<dbReference type="Gene3D" id="1.20.120.1220">
    <property type="match status" value="1"/>
</dbReference>
<dbReference type="InterPro" id="IPR010627">
    <property type="entry name" value="Prepilin_pept_A24_N"/>
</dbReference>
<gene>
    <name evidence="13" type="ORF">COC42_15130</name>
</gene>
<dbReference type="EC" id="2.1.1.-" evidence="9"/>
<dbReference type="PANTHER" id="PTHR30487:SF0">
    <property type="entry name" value="PREPILIN LEADER PEPTIDASE_N-METHYLTRANSFERASE-RELATED"/>
    <property type="match status" value="1"/>
</dbReference>
<evidence type="ECO:0000256" key="8">
    <source>
        <dbReference type="RuleBase" id="RU003793"/>
    </source>
</evidence>
<feature type="transmembrane region" description="Helical" evidence="10">
    <location>
        <begin position="101"/>
        <end position="120"/>
    </location>
</feature>